<dbReference type="EMBL" id="JAKRVX010000011">
    <property type="protein sequence ID" value="MCL9818414.1"/>
    <property type="molecule type" value="Genomic_DNA"/>
</dbReference>
<keyword evidence="5" id="KW-1185">Reference proteome</keyword>
<keyword evidence="2" id="KW-0808">Transferase</keyword>
<dbReference type="RefSeq" id="WP_250586108.1">
    <property type="nucleotide sequence ID" value="NZ_JAKRVX010000011.1"/>
</dbReference>
<feature type="domain" description="Methyltransferase type 11" evidence="3">
    <location>
        <begin position="54"/>
        <end position="150"/>
    </location>
</feature>
<protein>
    <submittedName>
        <fullName evidence="4">Class I SAM-dependent methyltransferase</fullName>
    </submittedName>
</protein>
<dbReference type="Gene3D" id="3.40.50.150">
    <property type="entry name" value="Vaccinia Virus protein VP39"/>
    <property type="match status" value="1"/>
</dbReference>
<dbReference type="InterPro" id="IPR051422">
    <property type="entry name" value="AlkB_tRNA_MeTrf/Diox"/>
</dbReference>
<dbReference type="Pfam" id="PF08241">
    <property type="entry name" value="Methyltransf_11"/>
    <property type="match status" value="1"/>
</dbReference>
<dbReference type="PANTHER" id="PTHR13069">
    <property type="entry name" value="ALKYLATED DNA REPAIR PROTEIN ALKB HOMOLOG 8"/>
    <property type="match status" value="1"/>
</dbReference>
<dbReference type="SUPFAM" id="SSF53335">
    <property type="entry name" value="S-adenosyl-L-methionine-dependent methyltransferases"/>
    <property type="match status" value="1"/>
</dbReference>
<sequence length="222" mass="24772">MKEGTDGTADRSVRETYDHIAEHFATTREYPWPEVRSFVAAEVDRLGELDNAIDLGCGNGRHTQLLAENGASVVGADVSHGLLKEGQKRASEREFIARWVCADASRLPLRSDQFTTGVYVATIHHLRPRSARIASLDELARVLTTDGQALVSTWSTEHDRFDETEGFDTLVDWTLPGGRTVPRYYHIYDPDEFQSDLDKSALDTVKMEISSGNCYAVVEPQL</sequence>
<dbReference type="GO" id="GO:0008175">
    <property type="term" value="F:tRNA methyltransferase activity"/>
    <property type="evidence" value="ECO:0007669"/>
    <property type="project" value="UniProtKB-ARBA"/>
</dbReference>
<evidence type="ECO:0000256" key="2">
    <source>
        <dbReference type="ARBA" id="ARBA00022679"/>
    </source>
</evidence>
<dbReference type="GO" id="GO:0006400">
    <property type="term" value="P:tRNA modification"/>
    <property type="evidence" value="ECO:0007669"/>
    <property type="project" value="UniProtKB-ARBA"/>
</dbReference>
<dbReference type="PANTHER" id="PTHR13069:SF21">
    <property type="entry name" value="ALKYLATED DNA REPAIR PROTEIN ALKB HOMOLOG 8"/>
    <property type="match status" value="1"/>
</dbReference>
<name>A0AAE3KDQ1_9EURY</name>
<gene>
    <name evidence="4" type="ORF">AArcSt2_15855</name>
</gene>
<reference evidence="4" key="1">
    <citation type="journal article" date="2022" name="Syst. Appl. Microbiol.">
        <title>Natronocalculus amylovorans gen. nov., sp. nov., and Natranaeroarchaeum aerophilus sp. nov., dominant culturable amylolytic natronoarchaea from hypersaline soda lakes in southwestern Siberia.</title>
        <authorList>
            <person name="Sorokin D.Y."/>
            <person name="Elcheninov A.G."/>
            <person name="Khizhniak T.V."/>
            <person name="Koenen M."/>
            <person name="Bale N.J."/>
            <person name="Damste J.S.S."/>
            <person name="Kublanov I.V."/>
        </authorList>
    </citation>
    <scope>NUCLEOTIDE SEQUENCE</scope>
    <source>
        <strain evidence="4">AArc-St2</strain>
    </source>
</reference>
<keyword evidence="1 4" id="KW-0489">Methyltransferase</keyword>
<dbReference type="InterPro" id="IPR013216">
    <property type="entry name" value="Methyltransf_11"/>
</dbReference>
<evidence type="ECO:0000313" key="5">
    <source>
        <dbReference type="Proteomes" id="UP001203207"/>
    </source>
</evidence>
<reference evidence="4" key="2">
    <citation type="submission" date="2022-02" db="EMBL/GenBank/DDBJ databases">
        <authorList>
            <person name="Elcheninov A.G."/>
            <person name="Sorokin D.Y."/>
            <person name="Kublanov I.V."/>
        </authorList>
    </citation>
    <scope>NUCLEOTIDE SEQUENCE</scope>
    <source>
        <strain evidence="4">AArc-St2</strain>
    </source>
</reference>
<dbReference type="GO" id="GO:0032259">
    <property type="term" value="P:methylation"/>
    <property type="evidence" value="ECO:0007669"/>
    <property type="project" value="UniProtKB-KW"/>
</dbReference>
<dbReference type="CDD" id="cd02440">
    <property type="entry name" value="AdoMet_MTases"/>
    <property type="match status" value="1"/>
</dbReference>
<comment type="caution">
    <text evidence="4">The sequence shown here is derived from an EMBL/GenBank/DDBJ whole genome shotgun (WGS) entry which is preliminary data.</text>
</comment>
<evidence type="ECO:0000256" key="1">
    <source>
        <dbReference type="ARBA" id="ARBA00022603"/>
    </source>
</evidence>
<organism evidence="4 5">
    <name type="scientific">Natronocalculus amylovorans</name>
    <dbReference type="NCBI Taxonomy" id="2917812"/>
    <lineage>
        <taxon>Archaea</taxon>
        <taxon>Methanobacteriati</taxon>
        <taxon>Methanobacteriota</taxon>
        <taxon>Stenosarchaea group</taxon>
        <taxon>Halobacteria</taxon>
        <taxon>Halobacteriales</taxon>
        <taxon>Haloferacaceae</taxon>
        <taxon>Natronocalculus</taxon>
    </lineage>
</organism>
<dbReference type="InterPro" id="IPR029063">
    <property type="entry name" value="SAM-dependent_MTases_sf"/>
</dbReference>
<evidence type="ECO:0000259" key="3">
    <source>
        <dbReference type="Pfam" id="PF08241"/>
    </source>
</evidence>
<dbReference type="GO" id="GO:0008757">
    <property type="term" value="F:S-adenosylmethionine-dependent methyltransferase activity"/>
    <property type="evidence" value="ECO:0007669"/>
    <property type="project" value="InterPro"/>
</dbReference>
<evidence type="ECO:0000313" key="4">
    <source>
        <dbReference type="EMBL" id="MCL9818414.1"/>
    </source>
</evidence>
<proteinExistence type="predicted"/>
<accession>A0AAE3KDQ1</accession>
<dbReference type="Proteomes" id="UP001203207">
    <property type="component" value="Unassembled WGS sequence"/>
</dbReference>
<dbReference type="AlphaFoldDB" id="A0AAE3KDQ1"/>